<proteinExistence type="predicted"/>
<dbReference type="Proteomes" id="UP000322873">
    <property type="component" value="Unassembled WGS sequence"/>
</dbReference>
<evidence type="ECO:0000313" key="2">
    <source>
        <dbReference type="EMBL" id="KAA8571643.1"/>
    </source>
</evidence>
<dbReference type="EMBL" id="VICG01000005">
    <property type="protein sequence ID" value="KAA8571643.1"/>
    <property type="molecule type" value="Genomic_DNA"/>
</dbReference>
<gene>
    <name evidence="2" type="ORF">EYC84_001636</name>
</gene>
<dbReference type="AlphaFoldDB" id="A0A5M9JT99"/>
<keyword evidence="3" id="KW-1185">Reference proteome</keyword>
<sequence>MFSNFYDIPTTNVNHRAANTLRRFNNDVVVLRHVECVKGLDLLSRAIEHTLINSIRDALSLINLAKTRPSLHSSNISKVSVGNGRREPISASPAKTALI</sequence>
<accession>A0A5M9JT99</accession>
<comment type="caution">
    <text evidence="2">The sequence shown here is derived from an EMBL/GenBank/DDBJ whole genome shotgun (WGS) entry which is preliminary data.</text>
</comment>
<feature type="region of interest" description="Disordered" evidence="1">
    <location>
        <begin position="75"/>
        <end position="99"/>
    </location>
</feature>
<name>A0A5M9JT99_MONFR</name>
<evidence type="ECO:0000256" key="1">
    <source>
        <dbReference type="SAM" id="MobiDB-lite"/>
    </source>
</evidence>
<organism evidence="2 3">
    <name type="scientific">Monilinia fructicola</name>
    <name type="common">Brown rot fungus</name>
    <name type="synonym">Ciboria fructicola</name>
    <dbReference type="NCBI Taxonomy" id="38448"/>
    <lineage>
        <taxon>Eukaryota</taxon>
        <taxon>Fungi</taxon>
        <taxon>Dikarya</taxon>
        <taxon>Ascomycota</taxon>
        <taxon>Pezizomycotina</taxon>
        <taxon>Leotiomycetes</taxon>
        <taxon>Helotiales</taxon>
        <taxon>Sclerotiniaceae</taxon>
        <taxon>Monilinia</taxon>
    </lineage>
</organism>
<evidence type="ECO:0000313" key="3">
    <source>
        <dbReference type="Proteomes" id="UP000322873"/>
    </source>
</evidence>
<protein>
    <submittedName>
        <fullName evidence="2">Uncharacterized protein</fullName>
    </submittedName>
</protein>
<reference evidence="2 3" key="1">
    <citation type="submission" date="2019-06" db="EMBL/GenBank/DDBJ databases">
        <title>Genome Sequence of the Brown Rot Fungal Pathogen Monilinia fructicola.</title>
        <authorList>
            <person name="De Miccolis Angelini R.M."/>
            <person name="Landi L."/>
            <person name="Abate D."/>
            <person name="Pollastro S."/>
            <person name="Romanazzi G."/>
            <person name="Faretra F."/>
        </authorList>
    </citation>
    <scope>NUCLEOTIDE SEQUENCE [LARGE SCALE GENOMIC DNA]</scope>
    <source>
        <strain evidence="2 3">Mfrc123</strain>
    </source>
</reference>